<dbReference type="Gene3D" id="3.30.750.180">
    <property type="entry name" value="GpdQ, beta-strand dimerisation domain"/>
    <property type="match status" value="1"/>
</dbReference>
<accession>A0ABP8F3G0</accession>
<feature type="compositionally biased region" description="Basic and acidic residues" evidence="1">
    <location>
        <begin position="641"/>
        <end position="654"/>
    </location>
</feature>
<evidence type="ECO:0000313" key="2">
    <source>
        <dbReference type="EMBL" id="GAA4294094.1"/>
    </source>
</evidence>
<dbReference type="PROSITE" id="PS51318">
    <property type="entry name" value="TAT"/>
    <property type="match status" value="1"/>
</dbReference>
<gene>
    <name evidence="2" type="ORF">GCM10023086_05780</name>
</gene>
<comment type="caution">
    <text evidence="2">The sequence shown here is derived from an EMBL/GenBank/DDBJ whole genome shotgun (WGS) entry which is preliminary data.</text>
</comment>
<sequence>MTDSGTFQERPTTRRVIQDPRTVIGAARCHVVHTQVIPGANDPVSAGRSNAERPATTADAFVLGERKRMSRTRSVAGPGQGIHRRSVLAASGAVALSAGVGYALRPSDSQAATTTKEATEAVAASSRQAPAAPLAPYTKGTTLASVATPRSGSGYRRLGDGPGWQRVVRSDLAAPKSGRTGRRTALAAFVQLTDLHIIDAQHPLRLEYLRSADIHAWRPHEALTVQGAIALVERINALRGAPVTGSPLHFAMTTGDNTDNNAKSELDWFLKIMSGGRITPNTGDPRQYEGVQNSGLKQYWQPDAALRDTDKQVGFPHLDGFLKAAVREVRSPGLNLPWYSTVGNHDSLPMGCYASHGDSYLTELAVGGKKLMNVSAAEAQRLQTLIKNAGDPKGVSYHDFLKSHTRAMRSVTPDESRAPFTPAEYLKAHLNPAYQGVGPAGHGYSSANLDAGTQYYAFRVSDDVIGISLDTTDAGGHYEGSIGTAQLKWLERTLRENKDSHAVIFSHHTSKTMTNTRRDPARPGERRHTGQEVLALLGGHRNVLAWVNGHIHKNVITPHSTSSGGSFWEISTASHVDYPQLARIIELTDNKDGTISLFTTLVESSAPHRTDFSDLSQTGLAALYRELSLNAPGANPNLGGDPKDRNTELVLKKG</sequence>
<evidence type="ECO:0000313" key="3">
    <source>
        <dbReference type="Proteomes" id="UP001501115"/>
    </source>
</evidence>
<protein>
    <submittedName>
        <fullName evidence="2">TIGR03767 family metallophosphoesterase</fullName>
    </submittedName>
</protein>
<name>A0ABP8F3G0_9ACTN</name>
<dbReference type="InterPro" id="IPR042281">
    <property type="entry name" value="GpdQ_beta-strand"/>
</dbReference>
<dbReference type="PANTHER" id="PTHR43143">
    <property type="entry name" value="METALLOPHOSPHOESTERASE, CALCINEURIN SUPERFAMILY"/>
    <property type="match status" value="1"/>
</dbReference>
<dbReference type="NCBIfam" id="TIGR03767">
    <property type="entry name" value="P_acnes_RR"/>
    <property type="match status" value="1"/>
</dbReference>
<feature type="region of interest" description="Disordered" evidence="1">
    <location>
        <begin position="632"/>
        <end position="654"/>
    </location>
</feature>
<organism evidence="2 3">
    <name type="scientific">Streptomyces venetus</name>
    <dbReference type="NCBI Taxonomy" id="1701086"/>
    <lineage>
        <taxon>Bacteria</taxon>
        <taxon>Bacillati</taxon>
        <taxon>Actinomycetota</taxon>
        <taxon>Actinomycetes</taxon>
        <taxon>Kitasatosporales</taxon>
        <taxon>Streptomycetaceae</taxon>
        <taxon>Streptomyces</taxon>
    </lineage>
</organism>
<dbReference type="InterPro" id="IPR029052">
    <property type="entry name" value="Metallo-depent_PP-like"/>
</dbReference>
<dbReference type="PANTHER" id="PTHR43143:SF1">
    <property type="entry name" value="SERINE_THREONINE-PROTEIN PHOSPHATASE CPPED1"/>
    <property type="match status" value="1"/>
</dbReference>
<dbReference type="InterPro" id="IPR051918">
    <property type="entry name" value="STPP_CPPED1"/>
</dbReference>
<dbReference type="InterPro" id="IPR022506">
    <property type="entry name" value="Metallophosphoesterase_PPA1498"/>
</dbReference>
<dbReference type="EMBL" id="BAABET010000001">
    <property type="protein sequence ID" value="GAA4294094.1"/>
    <property type="molecule type" value="Genomic_DNA"/>
</dbReference>
<dbReference type="SUPFAM" id="SSF56300">
    <property type="entry name" value="Metallo-dependent phosphatases"/>
    <property type="match status" value="1"/>
</dbReference>
<proteinExistence type="predicted"/>
<evidence type="ECO:0000256" key="1">
    <source>
        <dbReference type="SAM" id="MobiDB-lite"/>
    </source>
</evidence>
<dbReference type="Proteomes" id="UP001501115">
    <property type="component" value="Unassembled WGS sequence"/>
</dbReference>
<keyword evidence="3" id="KW-1185">Reference proteome</keyword>
<dbReference type="InterPro" id="IPR006311">
    <property type="entry name" value="TAT_signal"/>
</dbReference>
<reference evidence="3" key="1">
    <citation type="journal article" date="2019" name="Int. J. Syst. Evol. Microbiol.">
        <title>The Global Catalogue of Microorganisms (GCM) 10K type strain sequencing project: providing services to taxonomists for standard genome sequencing and annotation.</title>
        <authorList>
            <consortium name="The Broad Institute Genomics Platform"/>
            <consortium name="The Broad Institute Genome Sequencing Center for Infectious Disease"/>
            <person name="Wu L."/>
            <person name="Ma J."/>
        </authorList>
    </citation>
    <scope>NUCLEOTIDE SEQUENCE [LARGE SCALE GENOMIC DNA]</scope>
    <source>
        <strain evidence="3">JCM 31290</strain>
    </source>
</reference>